<reference evidence="7" key="1">
    <citation type="submission" date="2023-07" db="EMBL/GenBank/DDBJ databases">
        <authorList>
            <consortium name="CYATHOMIX"/>
        </authorList>
    </citation>
    <scope>NUCLEOTIDE SEQUENCE</scope>
    <source>
        <strain evidence="7">N/A</strain>
    </source>
</reference>
<dbReference type="PANTHER" id="PTHR46955:SF4">
    <property type="entry name" value="G-PROTEIN COUPLED RECEPTORS FAMILY 1 PROFILE DOMAIN-CONTAINING PROTEIN-RELATED"/>
    <property type="match status" value="1"/>
</dbReference>
<dbReference type="InterPro" id="IPR052322">
    <property type="entry name" value="Mito_rRNA_Mtase_NSUN4"/>
</dbReference>
<dbReference type="SUPFAM" id="SSF81321">
    <property type="entry name" value="Family A G protein-coupled receptor-like"/>
    <property type="match status" value="1"/>
</dbReference>
<sequence>MDPYVVMISIIPLPFQLKVNIVLTIAIALDRVLALYAPLQYRLIALKRYAVVTLIIAMLFGLSDIVIAFSMSPFARNVNCAAAGCFFSHQFRCYWGISNMVLGLFVIVLTTAVLLRLQQMRMRSRVSSSQTNDFSKYAKASRSSVAFLLSSLVCLTIPSVVVGGAQLFGFSLFDIVGPFYLVGLLCADCMNCIVYALFNSDMRNRLKRLAMKVGINGLTRYVRKNMGNTVTTYTSQMH</sequence>
<protein>
    <recommendedName>
        <fullName evidence="6">G-protein coupled receptors family 1 profile domain-containing protein</fullName>
    </recommendedName>
</protein>
<comment type="subcellular location">
    <subcellularLocation>
        <location evidence="1">Membrane</location>
    </subcellularLocation>
</comment>
<name>A0AA36MEY1_CYLNA</name>
<dbReference type="Gene3D" id="1.20.1070.10">
    <property type="entry name" value="Rhodopsin 7-helix transmembrane proteins"/>
    <property type="match status" value="1"/>
</dbReference>
<dbReference type="InterPro" id="IPR019420">
    <property type="entry name" value="7TM_GPCR_serpentine_rcpt_Srbc"/>
</dbReference>
<dbReference type="GO" id="GO:0016020">
    <property type="term" value="C:membrane"/>
    <property type="evidence" value="ECO:0007669"/>
    <property type="project" value="UniProtKB-SubCell"/>
</dbReference>
<feature type="transmembrane region" description="Helical" evidence="5">
    <location>
        <begin position="49"/>
        <end position="74"/>
    </location>
</feature>
<keyword evidence="2 5" id="KW-0812">Transmembrane</keyword>
<keyword evidence="4 5" id="KW-0472">Membrane</keyword>
<evidence type="ECO:0000313" key="8">
    <source>
        <dbReference type="Proteomes" id="UP001176961"/>
    </source>
</evidence>
<feature type="transmembrane region" description="Helical" evidence="5">
    <location>
        <begin position="179"/>
        <end position="198"/>
    </location>
</feature>
<proteinExistence type="predicted"/>
<dbReference type="Pfam" id="PF10316">
    <property type="entry name" value="7TM_GPCR_Srbc"/>
    <property type="match status" value="1"/>
</dbReference>
<evidence type="ECO:0000256" key="3">
    <source>
        <dbReference type="ARBA" id="ARBA00022989"/>
    </source>
</evidence>
<dbReference type="EMBL" id="CATQJL010000316">
    <property type="protein sequence ID" value="CAJ0606937.1"/>
    <property type="molecule type" value="Genomic_DNA"/>
</dbReference>
<feature type="transmembrane region" description="Helical" evidence="5">
    <location>
        <begin position="145"/>
        <end position="173"/>
    </location>
</feature>
<keyword evidence="8" id="KW-1185">Reference proteome</keyword>
<dbReference type="PANTHER" id="PTHR46955">
    <property type="entry name" value="PROTEIN CBG01349-RELATED"/>
    <property type="match status" value="1"/>
</dbReference>
<keyword evidence="3 5" id="KW-1133">Transmembrane helix</keyword>
<dbReference type="CDD" id="cd00637">
    <property type="entry name" value="7tm_classA_rhodopsin-like"/>
    <property type="match status" value="1"/>
</dbReference>
<accession>A0AA36MEY1</accession>
<evidence type="ECO:0000256" key="1">
    <source>
        <dbReference type="ARBA" id="ARBA00004370"/>
    </source>
</evidence>
<evidence type="ECO:0000313" key="7">
    <source>
        <dbReference type="EMBL" id="CAJ0606937.1"/>
    </source>
</evidence>
<evidence type="ECO:0000259" key="6">
    <source>
        <dbReference type="PROSITE" id="PS50262"/>
    </source>
</evidence>
<dbReference type="AlphaFoldDB" id="A0AA36MEY1"/>
<evidence type="ECO:0000256" key="2">
    <source>
        <dbReference type="ARBA" id="ARBA00022692"/>
    </source>
</evidence>
<dbReference type="InterPro" id="IPR017452">
    <property type="entry name" value="GPCR_Rhodpsn_7TM"/>
</dbReference>
<dbReference type="Proteomes" id="UP001176961">
    <property type="component" value="Unassembled WGS sequence"/>
</dbReference>
<comment type="caution">
    <text evidence="7">The sequence shown here is derived from an EMBL/GenBank/DDBJ whole genome shotgun (WGS) entry which is preliminary data.</text>
</comment>
<organism evidence="7 8">
    <name type="scientific">Cylicocyclus nassatus</name>
    <name type="common">Nematode worm</name>
    <dbReference type="NCBI Taxonomy" id="53992"/>
    <lineage>
        <taxon>Eukaryota</taxon>
        <taxon>Metazoa</taxon>
        <taxon>Ecdysozoa</taxon>
        <taxon>Nematoda</taxon>
        <taxon>Chromadorea</taxon>
        <taxon>Rhabditida</taxon>
        <taxon>Rhabditina</taxon>
        <taxon>Rhabditomorpha</taxon>
        <taxon>Strongyloidea</taxon>
        <taxon>Strongylidae</taxon>
        <taxon>Cylicocyclus</taxon>
    </lineage>
</organism>
<feature type="domain" description="G-protein coupled receptors family 1 profile" evidence="6">
    <location>
        <begin position="1"/>
        <end position="195"/>
    </location>
</feature>
<gene>
    <name evidence="7" type="ORF">CYNAS_LOCUS18920</name>
</gene>
<evidence type="ECO:0000256" key="5">
    <source>
        <dbReference type="SAM" id="Phobius"/>
    </source>
</evidence>
<evidence type="ECO:0000256" key="4">
    <source>
        <dbReference type="ARBA" id="ARBA00023136"/>
    </source>
</evidence>
<feature type="transmembrane region" description="Helical" evidence="5">
    <location>
        <begin position="94"/>
        <end position="115"/>
    </location>
</feature>
<dbReference type="PROSITE" id="PS50262">
    <property type="entry name" value="G_PROTEIN_RECEP_F1_2"/>
    <property type="match status" value="1"/>
</dbReference>